<dbReference type="KEGG" id="lfa:LFA_2443"/>
<dbReference type="EMBL" id="LN614827">
    <property type="protein sequence ID" value="CEG57815.1"/>
    <property type="molecule type" value="Genomic_DNA"/>
</dbReference>
<dbReference type="OrthoDB" id="5637364at2"/>
<dbReference type="HOGENOM" id="CLU_2012394_0_0_6"/>
<evidence type="ECO:0000256" key="1">
    <source>
        <dbReference type="SAM" id="Phobius"/>
    </source>
</evidence>
<keyword evidence="1" id="KW-1133">Transmembrane helix</keyword>
<dbReference type="Proteomes" id="UP000032430">
    <property type="component" value="Chromosome I"/>
</dbReference>
<feature type="transmembrane region" description="Helical" evidence="1">
    <location>
        <begin position="24"/>
        <end position="44"/>
    </location>
</feature>
<organism evidence="2 3">
    <name type="scientific">Legionella fallonii LLAP-10</name>
    <dbReference type="NCBI Taxonomy" id="1212491"/>
    <lineage>
        <taxon>Bacteria</taxon>
        <taxon>Pseudomonadati</taxon>
        <taxon>Pseudomonadota</taxon>
        <taxon>Gammaproteobacteria</taxon>
        <taxon>Legionellales</taxon>
        <taxon>Legionellaceae</taxon>
        <taxon>Legionella</taxon>
    </lineage>
</organism>
<evidence type="ECO:0008006" key="4">
    <source>
        <dbReference type="Google" id="ProtNLM"/>
    </source>
</evidence>
<gene>
    <name evidence="2" type="ORF">LFA_2443</name>
</gene>
<dbReference type="InterPro" id="IPR021877">
    <property type="entry name" value="DUF3487"/>
</dbReference>
<proteinExistence type="predicted"/>
<name>A0A098G8L7_9GAMM</name>
<evidence type="ECO:0000313" key="2">
    <source>
        <dbReference type="EMBL" id="CEG57815.1"/>
    </source>
</evidence>
<dbReference type="AlphaFoldDB" id="A0A098G8L7"/>
<dbReference type="Pfam" id="PF11990">
    <property type="entry name" value="DUF3487"/>
    <property type="match status" value="1"/>
</dbReference>
<accession>A0A098G8L7</accession>
<evidence type="ECO:0000313" key="3">
    <source>
        <dbReference type="Proteomes" id="UP000032430"/>
    </source>
</evidence>
<protein>
    <recommendedName>
        <fullName evidence="4">Conjugative transfer region protein</fullName>
    </recommendedName>
</protein>
<dbReference type="RefSeq" id="WP_045096242.1">
    <property type="nucleotide sequence ID" value="NZ_LN614827.1"/>
</dbReference>
<dbReference type="STRING" id="1212491.LFA_2443"/>
<reference evidence="3" key="1">
    <citation type="submission" date="2014-09" db="EMBL/GenBank/DDBJ databases">
        <authorList>
            <person name="Gomez-Valero L."/>
        </authorList>
    </citation>
    <scope>NUCLEOTIDE SEQUENCE [LARGE SCALE GENOMIC DNA]</scope>
    <source>
        <strain evidence="3">ATCC700992</strain>
    </source>
</reference>
<keyword evidence="1" id="KW-0812">Transmembrane</keyword>
<keyword evidence="1" id="KW-0472">Membrane</keyword>
<sequence>MNRPSSRHLSHDYEAYKGLSLRELFWIVIVATLGTSLLFTLSGIPAGYPLAFGCVGFLVGFVLSITVCPKRVARLKAGKPYGYLMKKTILGFARWGIRTSPYLSHKGIWQKSKLVGEPHV</sequence>
<keyword evidence="3" id="KW-1185">Reference proteome</keyword>
<feature type="transmembrane region" description="Helical" evidence="1">
    <location>
        <begin position="50"/>
        <end position="69"/>
    </location>
</feature>
<dbReference type="NCBIfam" id="TIGR03750">
    <property type="entry name" value="conj_TIGR03750"/>
    <property type="match status" value="1"/>
</dbReference>